<evidence type="ECO:0008006" key="4">
    <source>
        <dbReference type="Google" id="ProtNLM"/>
    </source>
</evidence>
<reference evidence="2 3" key="1">
    <citation type="journal article" date="2018" name="PLoS Genet.">
        <title>Population sequencing reveals clonal diversity and ancestral inbreeding in the grapevine cultivar Chardonnay.</title>
        <authorList>
            <person name="Roach M.J."/>
            <person name="Johnson D.L."/>
            <person name="Bohlmann J."/>
            <person name="van Vuuren H.J."/>
            <person name="Jones S.J."/>
            <person name="Pretorius I.S."/>
            <person name="Schmidt S.A."/>
            <person name="Borneman A.R."/>
        </authorList>
    </citation>
    <scope>NUCLEOTIDE SEQUENCE [LARGE SCALE GENOMIC DNA]</scope>
    <source>
        <strain evidence="3">cv. Chardonnay</strain>
        <tissue evidence="2">Leaf</tissue>
    </source>
</reference>
<evidence type="ECO:0000313" key="3">
    <source>
        <dbReference type="Proteomes" id="UP000288805"/>
    </source>
</evidence>
<comment type="caution">
    <text evidence="2">The sequence shown here is derived from an EMBL/GenBank/DDBJ whole genome shotgun (WGS) entry which is preliminary data.</text>
</comment>
<accession>A0A438BLW9</accession>
<sequence>MASEQTYKTNPTTCGKGRKKKSRDAIANMERFTDMAKDIFTIDTWVAFKREIKRQFYPKDVAYLVRKSTKHLKHTSSISRVKATCQDLAKTMTIEQPLVEYKKIDSSKPKPPSKGNHTRGRENKWSKSYSTTNKISSKTSSGKEGKDNNKWKEFTLRTNYFLCNGPHRARDCPKWKALNSMIEEKKSKSNAHVRTMQFPNDLKTKPVLKTP</sequence>
<name>A0A438BLW9_VITVI</name>
<feature type="region of interest" description="Disordered" evidence="1">
    <location>
        <begin position="100"/>
        <end position="148"/>
    </location>
</feature>
<dbReference type="Proteomes" id="UP000288805">
    <property type="component" value="Unassembled WGS sequence"/>
</dbReference>
<feature type="region of interest" description="Disordered" evidence="1">
    <location>
        <begin position="1"/>
        <end position="23"/>
    </location>
</feature>
<dbReference type="AlphaFoldDB" id="A0A438BLW9"/>
<dbReference type="EMBL" id="QGNW01002727">
    <property type="protein sequence ID" value="RVW11920.1"/>
    <property type="molecule type" value="Genomic_DNA"/>
</dbReference>
<organism evidence="2 3">
    <name type="scientific">Vitis vinifera</name>
    <name type="common">Grape</name>
    <dbReference type="NCBI Taxonomy" id="29760"/>
    <lineage>
        <taxon>Eukaryota</taxon>
        <taxon>Viridiplantae</taxon>
        <taxon>Streptophyta</taxon>
        <taxon>Embryophyta</taxon>
        <taxon>Tracheophyta</taxon>
        <taxon>Spermatophyta</taxon>
        <taxon>Magnoliopsida</taxon>
        <taxon>eudicotyledons</taxon>
        <taxon>Gunneridae</taxon>
        <taxon>Pentapetalae</taxon>
        <taxon>rosids</taxon>
        <taxon>Vitales</taxon>
        <taxon>Vitaceae</taxon>
        <taxon>Viteae</taxon>
        <taxon>Vitis</taxon>
    </lineage>
</organism>
<protein>
    <recommendedName>
        <fullName evidence="4">Retrotransposon gag domain-containing protein</fullName>
    </recommendedName>
</protein>
<feature type="compositionally biased region" description="Polar residues" evidence="1">
    <location>
        <begin position="1"/>
        <end position="13"/>
    </location>
</feature>
<feature type="region of interest" description="Disordered" evidence="1">
    <location>
        <begin position="187"/>
        <end position="211"/>
    </location>
</feature>
<proteinExistence type="predicted"/>
<evidence type="ECO:0000313" key="2">
    <source>
        <dbReference type="EMBL" id="RVW11920.1"/>
    </source>
</evidence>
<gene>
    <name evidence="2" type="ORF">CK203_109204</name>
</gene>
<evidence type="ECO:0000256" key="1">
    <source>
        <dbReference type="SAM" id="MobiDB-lite"/>
    </source>
</evidence>
<feature type="compositionally biased region" description="Low complexity" evidence="1">
    <location>
        <begin position="126"/>
        <end position="140"/>
    </location>
</feature>